<comment type="cofactor">
    <cofactor evidence="10">
        <name>Zn(2+)</name>
        <dbReference type="ChEBI" id="CHEBI:29105"/>
    </cofactor>
    <text evidence="10">Binds 2 Zn(2+) ions per subunit. It is not clear if Zn(2+) or Mg(2+) is physiologically important.</text>
</comment>
<dbReference type="Proteomes" id="UP001208017">
    <property type="component" value="Unassembled WGS sequence"/>
</dbReference>
<proteinExistence type="inferred from homology"/>
<evidence type="ECO:0000256" key="6">
    <source>
        <dbReference type="ARBA" id="ARBA00022833"/>
    </source>
</evidence>
<evidence type="ECO:0000256" key="4">
    <source>
        <dbReference type="ARBA" id="ARBA00022759"/>
    </source>
</evidence>
<comment type="subunit">
    <text evidence="9">Homodimer, may be a subunit of the RNA degradosome.</text>
</comment>
<sequence length="555" mass="61281">MSKNNNKLSIIPLGGVGEIGKNMTAYVYGDDIIVVDTGLKFPEEEMLGIDIVIPDITYLIENKKKIRGVFLTHGHEDHIGGLPYFLKHINVPVYSTRLTLGLVEGKLREHNLLDVTKLITITNKSIIKAGVFTITPFYNNHSIPDTVGFAIDTPEGVVVHTGDFKFDFTPVDGRKADFHTLAALGEKGVLALLSDSTNAERPGYTMSERVVGQTIDETFRQADRRIILATFASNLHRIQQVFESAERFGRKVAIVGRSMVNNINIAIELGYLNVAKGTIIDPDDVNKLPADKVVILSTGSQGESMSALTRMARATHRKVEIMPGDTVIIASSPIPGNEKHISRTIDQLFRIGAKVIYQQVSGVHVSGHGSQEELKLMLNLVQPKYFIPVHGEFRMLKRHVELATSTGVERENCFIVDIGDSIEFQNGRGRVGSKVQAGTVLIDGLGVGDVGNIVLRDRKLLSQDGILVVVVTLSKQDGAILSGPDIISRGFVYVRESEKLLEEANRIVTQTLQRMVAENVNEWSSLKTGVRDALSRFLFEQTRRRPMILPIIMEV</sequence>
<comment type="caution">
    <text evidence="12">The sequence shown here is derived from an EMBL/GenBank/DDBJ whole genome shotgun (WGS) entry which is preliminary data.</text>
</comment>
<dbReference type="PANTHER" id="PTHR43694">
    <property type="entry name" value="RIBONUCLEASE J"/>
    <property type="match status" value="1"/>
</dbReference>
<dbReference type="InterPro" id="IPR055132">
    <property type="entry name" value="RNase_J_b_CASP"/>
</dbReference>
<evidence type="ECO:0000256" key="5">
    <source>
        <dbReference type="ARBA" id="ARBA00022801"/>
    </source>
</evidence>
<name>A0ABT3WY20_9BACL</name>
<dbReference type="Pfam" id="PF22505">
    <property type="entry name" value="RNase_J_b_CASP"/>
    <property type="match status" value="1"/>
</dbReference>
<dbReference type="InterPro" id="IPR042173">
    <property type="entry name" value="RNase_J_2"/>
</dbReference>
<dbReference type="PANTHER" id="PTHR43694:SF1">
    <property type="entry name" value="RIBONUCLEASE J"/>
    <property type="match status" value="1"/>
</dbReference>
<comment type="similarity">
    <text evidence="9 10">Belongs to the metallo-beta-lactamase superfamily. RNA-metabolizing metallo-beta-lactamase-like family. Bacterial RNase J subfamily.</text>
</comment>
<keyword evidence="5 9" id="KW-0378">Hydrolase</keyword>
<dbReference type="PROSITE" id="PS01292">
    <property type="entry name" value="UPF0036"/>
    <property type="match status" value="1"/>
</dbReference>
<reference evidence="12 13" key="1">
    <citation type="submission" date="2022-11" db="EMBL/GenBank/DDBJ databases">
        <title>Study of microbial diversity in lake waters.</title>
        <authorList>
            <person name="Zhang J."/>
        </authorList>
    </citation>
    <scope>NUCLEOTIDE SEQUENCE [LARGE SCALE GENOMIC DNA]</scope>
    <source>
        <strain evidence="12 13">DT12</strain>
    </source>
</reference>
<dbReference type="RefSeq" id="WP_267149826.1">
    <property type="nucleotide sequence ID" value="NZ_JAPMLT010000001.1"/>
</dbReference>
<keyword evidence="1 9" id="KW-0963">Cytoplasm</keyword>
<dbReference type="Pfam" id="PF00753">
    <property type="entry name" value="Lactamase_B"/>
    <property type="match status" value="1"/>
</dbReference>
<dbReference type="InterPro" id="IPR041636">
    <property type="entry name" value="RNase_J_C"/>
</dbReference>
<dbReference type="PIRSF" id="PIRSF004803">
    <property type="entry name" value="RnjA"/>
    <property type="match status" value="1"/>
</dbReference>
<dbReference type="EMBL" id="JAPMLT010000001">
    <property type="protein sequence ID" value="MCX7568583.1"/>
    <property type="molecule type" value="Genomic_DNA"/>
</dbReference>
<evidence type="ECO:0000313" key="12">
    <source>
        <dbReference type="EMBL" id="MCX7568583.1"/>
    </source>
</evidence>
<feature type="domain" description="Metallo-beta-lactamase" evidence="11">
    <location>
        <begin position="20"/>
        <end position="215"/>
    </location>
</feature>
<dbReference type="InterPro" id="IPR011108">
    <property type="entry name" value="RMMBL"/>
</dbReference>
<dbReference type="Gene3D" id="3.60.15.10">
    <property type="entry name" value="Ribonuclease Z/Hydroxyacylglutathione hydrolase-like"/>
    <property type="match status" value="1"/>
</dbReference>
<feature type="binding site" evidence="9">
    <location>
        <begin position="364"/>
        <end position="368"/>
    </location>
    <ligand>
        <name>substrate</name>
    </ligand>
</feature>
<keyword evidence="13" id="KW-1185">Reference proteome</keyword>
<dbReference type="InterPro" id="IPR001587">
    <property type="entry name" value="RNase_J_CS"/>
</dbReference>
<dbReference type="SUPFAM" id="SSF56281">
    <property type="entry name" value="Metallo-hydrolase/oxidoreductase"/>
    <property type="match status" value="1"/>
</dbReference>
<evidence type="ECO:0000256" key="8">
    <source>
        <dbReference type="ARBA" id="ARBA00022884"/>
    </source>
</evidence>
<evidence type="ECO:0000256" key="2">
    <source>
        <dbReference type="ARBA" id="ARBA00022722"/>
    </source>
</evidence>
<dbReference type="InterPro" id="IPR030854">
    <property type="entry name" value="RNase_J_bac"/>
</dbReference>
<keyword evidence="8 9" id="KW-0694">RNA-binding</keyword>
<dbReference type="Pfam" id="PF07521">
    <property type="entry name" value="RMMBL"/>
    <property type="match status" value="1"/>
</dbReference>
<dbReference type="InterPro" id="IPR036866">
    <property type="entry name" value="RibonucZ/Hydroxyglut_hydro"/>
</dbReference>
<dbReference type="InterPro" id="IPR001279">
    <property type="entry name" value="Metallo-B-lactamas"/>
</dbReference>
<keyword evidence="3 10" id="KW-0479">Metal-binding</keyword>
<gene>
    <name evidence="9" type="primary">rnj</name>
    <name evidence="12" type="ORF">OS242_01195</name>
</gene>
<dbReference type="Gene3D" id="3.10.20.580">
    <property type="match status" value="1"/>
</dbReference>
<evidence type="ECO:0000256" key="3">
    <source>
        <dbReference type="ARBA" id="ARBA00022723"/>
    </source>
</evidence>
<evidence type="ECO:0000256" key="7">
    <source>
        <dbReference type="ARBA" id="ARBA00022839"/>
    </source>
</evidence>
<comment type="subcellular location">
    <subcellularLocation>
        <location evidence="9 10">Cytoplasm</location>
    </subcellularLocation>
</comment>
<keyword evidence="6" id="KW-0862">Zinc</keyword>
<keyword evidence="9" id="KW-0698">rRNA processing</keyword>
<protein>
    <recommendedName>
        <fullName evidence="9 10">Ribonuclease J</fullName>
        <shortName evidence="9">RNase J</shortName>
        <ecNumber evidence="9 10">3.1.-.-</ecNumber>
    </recommendedName>
</protein>
<keyword evidence="4 9" id="KW-0255">Endonuclease</keyword>
<dbReference type="Pfam" id="PF17770">
    <property type="entry name" value="RNase_J_C"/>
    <property type="match status" value="1"/>
</dbReference>
<accession>A0ABT3WY20</accession>
<dbReference type="SMART" id="SM00849">
    <property type="entry name" value="Lactamase_B"/>
    <property type="match status" value="1"/>
</dbReference>
<dbReference type="NCBIfam" id="TIGR00649">
    <property type="entry name" value="MG423"/>
    <property type="match status" value="1"/>
</dbReference>
<evidence type="ECO:0000256" key="1">
    <source>
        <dbReference type="ARBA" id="ARBA00022490"/>
    </source>
</evidence>
<dbReference type="HAMAP" id="MF_01491">
    <property type="entry name" value="RNase_J_bact"/>
    <property type="match status" value="1"/>
</dbReference>
<keyword evidence="2 9" id="KW-0540">Nuclease</keyword>
<evidence type="ECO:0000256" key="10">
    <source>
        <dbReference type="PIRNR" id="PIRNR004803"/>
    </source>
</evidence>
<evidence type="ECO:0000313" key="13">
    <source>
        <dbReference type="Proteomes" id="UP001208017"/>
    </source>
</evidence>
<dbReference type="EC" id="3.1.-.-" evidence="9 10"/>
<evidence type="ECO:0000256" key="9">
    <source>
        <dbReference type="HAMAP-Rule" id="MF_01491"/>
    </source>
</evidence>
<dbReference type="InterPro" id="IPR004613">
    <property type="entry name" value="RNase_J"/>
</dbReference>
<dbReference type="Gene3D" id="3.40.50.10710">
    <property type="entry name" value="Metallo-hydrolase/oxidoreductase"/>
    <property type="match status" value="1"/>
</dbReference>
<keyword evidence="7 9" id="KW-0269">Exonuclease</keyword>
<dbReference type="CDD" id="cd07714">
    <property type="entry name" value="RNaseJ_MBL-fold"/>
    <property type="match status" value="1"/>
</dbReference>
<evidence type="ECO:0000259" key="11">
    <source>
        <dbReference type="SMART" id="SM00849"/>
    </source>
</evidence>
<comment type="function">
    <text evidence="9">An RNase that has 5'-3' exonuclease and possibly endonuclease activity. Involved in maturation of rRNA and in some organisms also mRNA maturation and/or decay.</text>
</comment>
<organism evidence="12 13">
    <name type="scientific">Tumebacillus lacus</name>
    <dbReference type="NCBI Taxonomy" id="2995335"/>
    <lineage>
        <taxon>Bacteria</taxon>
        <taxon>Bacillati</taxon>
        <taxon>Bacillota</taxon>
        <taxon>Bacilli</taxon>
        <taxon>Bacillales</taxon>
        <taxon>Alicyclobacillaceae</taxon>
        <taxon>Tumebacillus</taxon>
    </lineage>
</organism>